<comment type="caution">
    <text evidence="1">The sequence shown here is derived from an EMBL/GenBank/DDBJ whole genome shotgun (WGS) entry which is preliminary data.</text>
</comment>
<accession>A0ACC0TXV7</accession>
<dbReference type="EMBL" id="JAGFNK010000364">
    <property type="protein sequence ID" value="KAI9451706.1"/>
    <property type="molecule type" value="Genomic_DNA"/>
</dbReference>
<reference evidence="1" key="1">
    <citation type="submission" date="2021-03" db="EMBL/GenBank/DDBJ databases">
        <title>Evolutionary priming and transition to the ectomycorrhizal habit in an iconic lineage of mushroom-forming fungi: is preadaptation a requirement?</title>
        <authorList>
            <consortium name="DOE Joint Genome Institute"/>
            <person name="Looney B.P."/>
            <person name="Miyauchi S."/>
            <person name="Morin E."/>
            <person name="Drula E."/>
            <person name="Courty P.E."/>
            <person name="Chicoki N."/>
            <person name="Fauchery L."/>
            <person name="Kohler A."/>
            <person name="Kuo A."/>
            <person name="LaButti K."/>
            <person name="Pangilinan J."/>
            <person name="Lipzen A."/>
            <person name="Riley R."/>
            <person name="Andreopoulos W."/>
            <person name="He G."/>
            <person name="Johnson J."/>
            <person name="Barry K.W."/>
            <person name="Grigoriev I.V."/>
            <person name="Nagy L."/>
            <person name="Hibbett D."/>
            <person name="Henrissat B."/>
            <person name="Matheny P.B."/>
            <person name="Labbe J."/>
            <person name="Martin A.F."/>
        </authorList>
    </citation>
    <scope>NUCLEOTIDE SEQUENCE</scope>
    <source>
        <strain evidence="1">BPL698</strain>
    </source>
</reference>
<dbReference type="Proteomes" id="UP001207468">
    <property type="component" value="Unassembled WGS sequence"/>
</dbReference>
<evidence type="ECO:0000313" key="2">
    <source>
        <dbReference type="Proteomes" id="UP001207468"/>
    </source>
</evidence>
<name>A0ACC0TXV7_9AGAM</name>
<keyword evidence="2" id="KW-1185">Reference proteome</keyword>
<evidence type="ECO:0000313" key="1">
    <source>
        <dbReference type="EMBL" id="KAI9451706.1"/>
    </source>
</evidence>
<proteinExistence type="predicted"/>
<sequence length="204" mass="22928">MVPVPSYLCAQRAGSLPFSHATRFFLILSPSSSHHPRAAQCMVITMSMPPTAAAHQEKPARGDNVELVTAREHVRVFLKTLNSRPSHSETCPETRKIEWMGPERSEKPSGHAGDYGFVQSDPLGHIQRREQEGHSLYSKYVFIGRRGAKRQERQGYERKSKSVEGHIAIGDGKLLRMWSRDVREVMRGQTGGDRMHDGDNDVPV</sequence>
<protein>
    <submittedName>
        <fullName evidence="1">Uncharacterized protein</fullName>
    </submittedName>
</protein>
<gene>
    <name evidence="1" type="ORF">F5148DRAFT_1152412</name>
</gene>
<organism evidence="1 2">
    <name type="scientific">Russula earlei</name>
    <dbReference type="NCBI Taxonomy" id="71964"/>
    <lineage>
        <taxon>Eukaryota</taxon>
        <taxon>Fungi</taxon>
        <taxon>Dikarya</taxon>
        <taxon>Basidiomycota</taxon>
        <taxon>Agaricomycotina</taxon>
        <taxon>Agaricomycetes</taxon>
        <taxon>Russulales</taxon>
        <taxon>Russulaceae</taxon>
        <taxon>Russula</taxon>
    </lineage>
</organism>